<evidence type="ECO:0000256" key="6">
    <source>
        <dbReference type="ARBA" id="ARBA00022777"/>
    </source>
</evidence>
<dbReference type="SMART" id="SM00220">
    <property type="entry name" value="S_TKc"/>
    <property type="match status" value="1"/>
</dbReference>
<feature type="compositionally biased region" description="Polar residues" evidence="11">
    <location>
        <begin position="1152"/>
        <end position="1166"/>
    </location>
</feature>
<feature type="compositionally biased region" description="Low complexity" evidence="11">
    <location>
        <begin position="631"/>
        <end position="648"/>
    </location>
</feature>
<dbReference type="PROSITE" id="PS50011">
    <property type="entry name" value="PROTEIN_KINASE_DOM"/>
    <property type="match status" value="1"/>
</dbReference>
<feature type="compositionally biased region" description="Basic residues" evidence="11">
    <location>
        <begin position="1050"/>
        <end position="1064"/>
    </location>
</feature>
<feature type="compositionally biased region" description="Polar residues" evidence="11">
    <location>
        <begin position="1131"/>
        <end position="1145"/>
    </location>
</feature>
<evidence type="ECO:0000313" key="14">
    <source>
        <dbReference type="Proteomes" id="UP000790833"/>
    </source>
</evidence>
<keyword evidence="5 10" id="KW-0547">Nucleotide-binding</keyword>
<feature type="compositionally biased region" description="Basic and acidic residues" evidence="11">
    <location>
        <begin position="1065"/>
        <end position="1074"/>
    </location>
</feature>
<keyword evidence="7 10" id="KW-0067">ATP-binding</keyword>
<name>A0A9P8AIP7_9ASCO</name>
<evidence type="ECO:0000256" key="10">
    <source>
        <dbReference type="PROSITE-ProRule" id="PRU10141"/>
    </source>
</evidence>
<dbReference type="InterPro" id="IPR000719">
    <property type="entry name" value="Prot_kinase_dom"/>
</dbReference>
<feature type="region of interest" description="Disordered" evidence="11">
    <location>
        <begin position="987"/>
        <end position="1074"/>
    </location>
</feature>
<dbReference type="AlphaFoldDB" id="A0A9P8AIP7"/>
<dbReference type="InterPro" id="IPR050236">
    <property type="entry name" value="Ser_Thr_kinase_AGC"/>
</dbReference>
<comment type="similarity">
    <text evidence="1">Belongs to the protein kinase superfamily. AGC Ser/Thr protein kinase family. PDPK1 subfamily.</text>
</comment>
<dbReference type="InterPro" id="IPR017441">
    <property type="entry name" value="Protein_kinase_ATP_BS"/>
</dbReference>
<keyword evidence="14" id="KW-1185">Reference proteome</keyword>
<comment type="caution">
    <text evidence="13">The sequence shown here is derived from an EMBL/GenBank/DDBJ whole genome shotgun (WGS) entry which is preliminary data.</text>
</comment>
<evidence type="ECO:0000256" key="8">
    <source>
        <dbReference type="ARBA" id="ARBA00047899"/>
    </source>
</evidence>
<keyword evidence="4" id="KW-0808">Transferase</keyword>
<evidence type="ECO:0000256" key="7">
    <source>
        <dbReference type="ARBA" id="ARBA00022840"/>
    </source>
</evidence>
<comment type="catalytic activity">
    <reaction evidence="9">
        <text>L-seryl-[protein] + ATP = O-phospho-L-seryl-[protein] + ADP + H(+)</text>
        <dbReference type="Rhea" id="RHEA:17989"/>
        <dbReference type="Rhea" id="RHEA-COMP:9863"/>
        <dbReference type="Rhea" id="RHEA-COMP:11604"/>
        <dbReference type="ChEBI" id="CHEBI:15378"/>
        <dbReference type="ChEBI" id="CHEBI:29999"/>
        <dbReference type="ChEBI" id="CHEBI:30616"/>
        <dbReference type="ChEBI" id="CHEBI:83421"/>
        <dbReference type="ChEBI" id="CHEBI:456216"/>
        <dbReference type="EC" id="2.7.11.1"/>
    </reaction>
</comment>
<dbReference type="FunFam" id="3.30.200.20:FF:000128">
    <property type="entry name" value="Serine/threonine-protein kinase ksg1"/>
    <property type="match status" value="1"/>
</dbReference>
<feature type="compositionally biased region" description="Polar residues" evidence="11">
    <location>
        <begin position="550"/>
        <end position="561"/>
    </location>
</feature>
<dbReference type="PROSITE" id="PS00108">
    <property type="entry name" value="PROTEIN_KINASE_ST"/>
    <property type="match status" value="1"/>
</dbReference>
<dbReference type="Gene3D" id="1.10.510.10">
    <property type="entry name" value="Transferase(Phosphotransferase) domain 1"/>
    <property type="match status" value="1"/>
</dbReference>
<feature type="compositionally biased region" description="Basic and acidic residues" evidence="11">
    <location>
        <begin position="1014"/>
        <end position="1025"/>
    </location>
</feature>
<feature type="region of interest" description="Disordered" evidence="11">
    <location>
        <begin position="1131"/>
        <end position="1171"/>
    </location>
</feature>
<feature type="region of interest" description="Disordered" evidence="11">
    <location>
        <begin position="608"/>
        <end position="691"/>
    </location>
</feature>
<feature type="compositionally biased region" description="Polar residues" evidence="11">
    <location>
        <begin position="130"/>
        <end position="156"/>
    </location>
</feature>
<feature type="compositionally biased region" description="Low complexity" evidence="11">
    <location>
        <begin position="665"/>
        <end position="691"/>
    </location>
</feature>
<evidence type="ECO:0000256" key="11">
    <source>
        <dbReference type="SAM" id="MobiDB-lite"/>
    </source>
</evidence>
<dbReference type="Proteomes" id="UP000790833">
    <property type="component" value="Unassembled WGS sequence"/>
</dbReference>
<feature type="domain" description="Protein kinase" evidence="12">
    <location>
        <begin position="251"/>
        <end position="512"/>
    </location>
</feature>
<gene>
    <name evidence="13" type="primary">PKH1</name>
    <name evidence="13" type="ORF">KQ657_004284</name>
</gene>
<dbReference type="SUPFAM" id="SSF56112">
    <property type="entry name" value="Protein kinase-like (PK-like)"/>
    <property type="match status" value="1"/>
</dbReference>
<dbReference type="GO" id="GO:0005524">
    <property type="term" value="F:ATP binding"/>
    <property type="evidence" value="ECO:0007669"/>
    <property type="project" value="UniProtKB-UniRule"/>
</dbReference>
<dbReference type="Gene3D" id="3.30.200.20">
    <property type="entry name" value="Phosphorylase Kinase, domain 1"/>
    <property type="match status" value="1"/>
</dbReference>
<dbReference type="GO" id="GO:0000196">
    <property type="term" value="P:cell integrity MAPK cascade"/>
    <property type="evidence" value="ECO:0007669"/>
    <property type="project" value="UniProtKB-ARBA"/>
</dbReference>
<reference evidence="13" key="1">
    <citation type="submission" date="2021-03" db="EMBL/GenBank/DDBJ databases">
        <authorList>
            <person name="Palmer J.M."/>
        </authorList>
    </citation>
    <scope>NUCLEOTIDE SEQUENCE</scope>
    <source>
        <strain evidence="13">ARV_011</strain>
    </source>
</reference>
<comment type="catalytic activity">
    <reaction evidence="8">
        <text>L-threonyl-[protein] + ATP = O-phospho-L-threonyl-[protein] + ADP + H(+)</text>
        <dbReference type="Rhea" id="RHEA:46608"/>
        <dbReference type="Rhea" id="RHEA-COMP:11060"/>
        <dbReference type="Rhea" id="RHEA-COMP:11605"/>
        <dbReference type="ChEBI" id="CHEBI:15378"/>
        <dbReference type="ChEBI" id="CHEBI:30013"/>
        <dbReference type="ChEBI" id="CHEBI:30616"/>
        <dbReference type="ChEBI" id="CHEBI:61977"/>
        <dbReference type="ChEBI" id="CHEBI:456216"/>
        <dbReference type="EC" id="2.7.11.1"/>
    </reaction>
</comment>
<evidence type="ECO:0000256" key="4">
    <source>
        <dbReference type="ARBA" id="ARBA00022679"/>
    </source>
</evidence>
<dbReference type="Pfam" id="PF00069">
    <property type="entry name" value="Pkinase"/>
    <property type="match status" value="1"/>
</dbReference>
<evidence type="ECO:0000256" key="2">
    <source>
        <dbReference type="ARBA" id="ARBA00012513"/>
    </source>
</evidence>
<keyword evidence="3 13" id="KW-0723">Serine/threonine-protein kinase</keyword>
<accession>A0A9P8AIP7</accession>
<protein>
    <recommendedName>
        <fullName evidence="2">non-specific serine/threonine protein kinase</fullName>
        <ecNumber evidence="2">2.7.11.1</ecNumber>
    </recommendedName>
</protein>
<dbReference type="GeneID" id="66117658"/>
<dbReference type="EMBL" id="JAHMUF010000006">
    <property type="protein sequence ID" value="KAG7194608.1"/>
    <property type="molecule type" value="Genomic_DNA"/>
</dbReference>
<feature type="binding site" evidence="10">
    <location>
        <position position="280"/>
    </location>
    <ligand>
        <name>ATP</name>
        <dbReference type="ChEBI" id="CHEBI:30616"/>
    </ligand>
</feature>
<dbReference type="InterPro" id="IPR011009">
    <property type="entry name" value="Kinase-like_dom_sf"/>
</dbReference>
<evidence type="ECO:0000256" key="9">
    <source>
        <dbReference type="ARBA" id="ARBA00048679"/>
    </source>
</evidence>
<dbReference type="GO" id="GO:0030447">
    <property type="term" value="P:filamentous growth"/>
    <property type="evidence" value="ECO:0007669"/>
    <property type="project" value="UniProtKB-ARBA"/>
</dbReference>
<evidence type="ECO:0000256" key="1">
    <source>
        <dbReference type="ARBA" id="ARBA00010006"/>
    </source>
</evidence>
<feature type="compositionally biased region" description="Polar residues" evidence="11">
    <location>
        <begin position="824"/>
        <end position="842"/>
    </location>
</feature>
<feature type="region of interest" description="Disordered" evidence="11">
    <location>
        <begin position="62"/>
        <end position="89"/>
    </location>
</feature>
<sequence>MDGLRTIEYPSKQTAEALALLQPSTIEGENHSDLVGLYDMYVADSVVVSGNGSMDTLDSNLDTPAIMKSHHHNNNNNNNGSNASSHPHSTATLYRQGLFHKEEILRLPKMQIHSHESSNLTPDRIHSAPVTPQSVSSSSFDFNPHVNPTAQTNPELNLTLEGDRTISDELKDHKRQLQDSATSRFSAAAAAAGGARRGTALNQVTNEEDEAIDMEDNVPSREGTKEDWVERGAAVRTLDDDIVIKRTVQDFVFGKELGEGSYSTVVLATDKHTSKQYAVKILDKRHIIKEKKVKYVNIEKYALNRLSNRVGIISLFFTFQDKHSLYFVLDYAANGELLSLIKKYGTLNEDCTQFFGAQILDAINYMHENGVIHRDIKPENILLDDKMRIQITDFGTARMLEKGGEAENYPVDVRAKSFVGTAEYVSPELLDNKYCGKPGDIWAFGCIVYQMIAGKPPFKATNEYLTFQKITKLQYAFSAGFPIIIRDLIKKILVLQPSKRLSIQQIESHYFFHDIDFDDFDSVWNRPPPELGPYKMTAKSMMKVPDLMKSLSQPQLSTRKSCQPKKIERNVSESASSNSHLPTSSASNGTGVPVSAASVAAFVLKKESGKTSSNEELGDFHGEQPKTSSKSQTPTGTGTVSTSGQSTPHPDYIPGTKILRPTAISRQSYTSRTGSTRTSKKGSSSSITSSKQSVSRKSLVIEIAPMSVLDNAWKDYLKHEDERILKVGPVIVSKQYTDVFERKHKGSLHICSLALAPRGGSTVGGINGNTMISQVVHGSSSLRGSGLTTTSQPQPVSATTMASLDDELEYFRDYFEVEKPVPVSPTSPKNSQTSNTDDGGSTKSHRSLFKKLLNIDKEKEKEKQNEDASTTSSCSTVKVVVANLYDRPKTCTMIITTHGRIMLLYRLESGVYHKLSEIQLSPEFIQVKELLNSGAASKFHKLLPTTGTFSISGPVSSYIFEVEKYEVNQWTSALVKAKTNQIERNKEEAVAKKEEDPDQLILVPVAPATTPTLDPRKQEKLDHTHKSNHGIPKQQQDAHHHNLQNNNNSHHVKNQNQSHRRHQHSNSEGHDGRHSMMADRISHHKNTKRKPPPPINQRQQQVNMSTGLGITSNSNDINGTLHAAQLAVSHITPTTDNRRSSFTKTSGGGNGHSSPPIGTSLSNTPNGKPGVTVMNSKFLARSQRKSK</sequence>
<evidence type="ECO:0000313" key="13">
    <source>
        <dbReference type="EMBL" id="KAG7194608.1"/>
    </source>
</evidence>
<feature type="compositionally biased region" description="Low complexity" evidence="11">
    <location>
        <begin position="74"/>
        <end position="89"/>
    </location>
</feature>
<proteinExistence type="inferred from homology"/>
<dbReference type="GO" id="GO:0004674">
    <property type="term" value="F:protein serine/threonine kinase activity"/>
    <property type="evidence" value="ECO:0007669"/>
    <property type="project" value="UniProtKB-KW"/>
</dbReference>
<dbReference type="PROSITE" id="PS00107">
    <property type="entry name" value="PROTEIN_KINASE_ATP"/>
    <property type="match status" value="1"/>
</dbReference>
<dbReference type="FunFam" id="1.10.510.10:FF:000534">
    <property type="entry name" value="Serine/threonine-protein kinase PKH2"/>
    <property type="match status" value="1"/>
</dbReference>
<evidence type="ECO:0000256" key="3">
    <source>
        <dbReference type="ARBA" id="ARBA00022527"/>
    </source>
</evidence>
<dbReference type="InterPro" id="IPR008271">
    <property type="entry name" value="Ser/Thr_kinase_AS"/>
</dbReference>
<keyword evidence="6 13" id="KW-0418">Kinase</keyword>
<dbReference type="PANTHER" id="PTHR24356">
    <property type="entry name" value="SERINE/THREONINE-PROTEIN KINASE"/>
    <property type="match status" value="1"/>
</dbReference>
<dbReference type="PANTHER" id="PTHR24356:SF163">
    <property type="entry name" value="3-PHOSPHOINOSITIDE-DEPENDENT PROTEIN KINASE 1-RELATED"/>
    <property type="match status" value="1"/>
</dbReference>
<dbReference type="CDD" id="cd05581">
    <property type="entry name" value="STKc_PDK1"/>
    <property type="match status" value="1"/>
</dbReference>
<evidence type="ECO:0000259" key="12">
    <source>
        <dbReference type="PROSITE" id="PS50011"/>
    </source>
</evidence>
<dbReference type="RefSeq" id="XP_043050155.1">
    <property type="nucleotide sequence ID" value="XM_043194958.1"/>
</dbReference>
<feature type="region of interest" description="Disordered" evidence="11">
    <location>
        <begin position="114"/>
        <end position="158"/>
    </location>
</feature>
<feature type="region of interest" description="Disordered" evidence="11">
    <location>
        <begin position="820"/>
        <end position="845"/>
    </location>
</feature>
<feature type="region of interest" description="Disordered" evidence="11">
    <location>
        <begin position="550"/>
        <end position="591"/>
    </location>
</feature>
<evidence type="ECO:0000256" key="5">
    <source>
        <dbReference type="ARBA" id="ARBA00022741"/>
    </source>
</evidence>
<dbReference type="InterPro" id="IPR039046">
    <property type="entry name" value="PDPK1"/>
</dbReference>
<dbReference type="EC" id="2.7.11.1" evidence="2"/>
<feature type="compositionally biased region" description="Polar residues" evidence="11">
    <location>
        <begin position="572"/>
        <end position="590"/>
    </location>
</feature>
<organism evidence="13 14">
    <name type="scientific">Scheffersomyces spartinae</name>
    <dbReference type="NCBI Taxonomy" id="45513"/>
    <lineage>
        <taxon>Eukaryota</taxon>
        <taxon>Fungi</taxon>
        <taxon>Dikarya</taxon>
        <taxon>Ascomycota</taxon>
        <taxon>Saccharomycotina</taxon>
        <taxon>Pichiomycetes</taxon>
        <taxon>Debaryomycetaceae</taxon>
        <taxon>Scheffersomyces</taxon>
    </lineage>
</organism>
<dbReference type="OrthoDB" id="347657at2759"/>